<evidence type="ECO:0000256" key="1">
    <source>
        <dbReference type="SAM" id="MobiDB-lite"/>
    </source>
</evidence>
<dbReference type="EMBL" id="JBHUKQ010000015">
    <property type="protein sequence ID" value="MFD2484777.1"/>
    <property type="molecule type" value="Genomic_DNA"/>
</dbReference>
<proteinExistence type="predicted"/>
<name>A0ABW5I889_9PSEU</name>
<dbReference type="RefSeq" id="WP_344276110.1">
    <property type="nucleotide sequence ID" value="NZ_BAAAHV010000012.1"/>
</dbReference>
<protein>
    <submittedName>
        <fullName evidence="2">Uncharacterized protein</fullName>
    </submittedName>
</protein>
<dbReference type="Proteomes" id="UP001597542">
    <property type="component" value="Unassembled WGS sequence"/>
</dbReference>
<accession>A0ABW5I889</accession>
<evidence type="ECO:0000313" key="3">
    <source>
        <dbReference type="Proteomes" id="UP001597542"/>
    </source>
</evidence>
<feature type="region of interest" description="Disordered" evidence="1">
    <location>
        <begin position="62"/>
        <end position="83"/>
    </location>
</feature>
<reference evidence="3" key="1">
    <citation type="journal article" date="2019" name="Int. J. Syst. Evol. Microbiol.">
        <title>The Global Catalogue of Microorganisms (GCM) 10K type strain sequencing project: providing services to taxonomists for standard genome sequencing and annotation.</title>
        <authorList>
            <consortium name="The Broad Institute Genomics Platform"/>
            <consortium name="The Broad Institute Genome Sequencing Center for Infectious Disease"/>
            <person name="Wu L."/>
            <person name="Ma J."/>
        </authorList>
    </citation>
    <scope>NUCLEOTIDE SEQUENCE [LARGE SCALE GENOMIC DNA]</scope>
    <source>
        <strain evidence="3">CGMCC 4.7638</strain>
    </source>
</reference>
<organism evidence="2 3">
    <name type="scientific">Amycolatopsis albidoflavus</name>
    <dbReference type="NCBI Taxonomy" id="102226"/>
    <lineage>
        <taxon>Bacteria</taxon>
        <taxon>Bacillati</taxon>
        <taxon>Actinomycetota</taxon>
        <taxon>Actinomycetes</taxon>
        <taxon>Pseudonocardiales</taxon>
        <taxon>Pseudonocardiaceae</taxon>
        <taxon>Amycolatopsis</taxon>
    </lineage>
</organism>
<keyword evidence="3" id="KW-1185">Reference proteome</keyword>
<gene>
    <name evidence="2" type="ORF">ACFSUT_31195</name>
</gene>
<evidence type="ECO:0000313" key="2">
    <source>
        <dbReference type="EMBL" id="MFD2484777.1"/>
    </source>
</evidence>
<sequence>MSAITERWVKTLRAELLDCTLIWSQTHLRHALLLRHLPGAPRVVALHVGGVHTPQLAGGVDLIPVDHPEVSPPTRPARRREFGRVSQCVARVSPPQTVGGERYRDTGWP</sequence>
<comment type="caution">
    <text evidence="2">The sequence shown here is derived from an EMBL/GenBank/DDBJ whole genome shotgun (WGS) entry which is preliminary data.</text>
</comment>